<accession>A0A6A9V061</accession>
<dbReference type="Proteomes" id="UP000435304">
    <property type="component" value="Unassembled WGS sequence"/>
</dbReference>
<evidence type="ECO:0000313" key="2">
    <source>
        <dbReference type="Proteomes" id="UP000435304"/>
    </source>
</evidence>
<dbReference type="InterPro" id="IPR050490">
    <property type="entry name" value="Bact_solute-bd_prot1"/>
</dbReference>
<dbReference type="AlphaFoldDB" id="A0A6A9V061"/>
<sequence>MPIPRSPRRGHAGRLATGLTRRQVLTAGAVTATVPLLAGCFGGGAGSDTVYEQPSGDVPAEFQDRQRVVLWSNWTSNNAKVLQENIDAFHEAQSDIFCEIQIFEGYDNVEAKLAASLQAKQVPDISVLSDVVWNRFYLNDALEPLTGYFDDSFGTDSFHERFLAEGTVKDDIFWLPFGRSTPLFYYNRDIFAEVGLPDRAPETYEEYREWAKELKGYSSGGNDVAMRAYTGADDWYFQGSSWAFGGGYSDGLDMLLTSEATVAALEFDRAFIHDDGAGYLSSDPSGDFVAGSAATVLESTGSLRGILDAAEFEVGCGFLPTQQTTGVPTGGGGVSIFRYASDERKQAAWEVIKFLSTGEPSVRWTLGTGYMPTTKAALESAEVQQRAEENPNFRVAIDQLDVARGPDVVRRYVPECVPEAKTVIQAVYSGGADPEPTLATMQANLEPAVEKIRPLYEQRVGS</sequence>
<dbReference type="PANTHER" id="PTHR43649:SF30">
    <property type="entry name" value="ABC TRANSPORTER SUBSTRATE-BINDING PROTEIN"/>
    <property type="match status" value="1"/>
</dbReference>
<dbReference type="InterPro" id="IPR006059">
    <property type="entry name" value="SBP"/>
</dbReference>
<organism evidence="1 2">
    <name type="scientific">Auraticoccus cholistanensis</name>
    <dbReference type="NCBI Taxonomy" id="2656650"/>
    <lineage>
        <taxon>Bacteria</taxon>
        <taxon>Bacillati</taxon>
        <taxon>Actinomycetota</taxon>
        <taxon>Actinomycetes</taxon>
        <taxon>Propionibacteriales</taxon>
        <taxon>Propionibacteriaceae</taxon>
        <taxon>Auraticoccus</taxon>
    </lineage>
</organism>
<reference evidence="1 2" key="1">
    <citation type="submission" date="2019-12" db="EMBL/GenBank/DDBJ databases">
        <title>Auraticoccus cholistani sp. nov., an actinomycete isolated from soil of Cholistan desert.</title>
        <authorList>
            <person name="Cheema M.T."/>
        </authorList>
    </citation>
    <scope>NUCLEOTIDE SEQUENCE [LARGE SCALE GENOMIC DNA]</scope>
    <source>
        <strain evidence="1 2">F435</strain>
    </source>
</reference>
<dbReference type="EMBL" id="WPCU01000004">
    <property type="protein sequence ID" value="MVA75039.1"/>
    <property type="molecule type" value="Genomic_DNA"/>
</dbReference>
<dbReference type="Pfam" id="PF13416">
    <property type="entry name" value="SBP_bac_8"/>
    <property type="match status" value="1"/>
</dbReference>
<dbReference type="PROSITE" id="PS51318">
    <property type="entry name" value="TAT"/>
    <property type="match status" value="1"/>
</dbReference>
<protein>
    <submittedName>
        <fullName evidence="1">Extracellular solute-binding protein</fullName>
    </submittedName>
</protein>
<dbReference type="SUPFAM" id="SSF53850">
    <property type="entry name" value="Periplasmic binding protein-like II"/>
    <property type="match status" value="1"/>
</dbReference>
<evidence type="ECO:0000313" key="1">
    <source>
        <dbReference type="EMBL" id="MVA75039.1"/>
    </source>
</evidence>
<name>A0A6A9V061_9ACTN</name>
<dbReference type="RefSeq" id="WP_156607937.1">
    <property type="nucleotide sequence ID" value="NZ_WPCU01000004.1"/>
</dbReference>
<proteinExistence type="predicted"/>
<dbReference type="InterPro" id="IPR006311">
    <property type="entry name" value="TAT_signal"/>
</dbReference>
<dbReference type="PANTHER" id="PTHR43649">
    <property type="entry name" value="ARABINOSE-BINDING PROTEIN-RELATED"/>
    <property type="match status" value="1"/>
</dbReference>
<dbReference type="CDD" id="cd14748">
    <property type="entry name" value="PBP2_UgpB"/>
    <property type="match status" value="1"/>
</dbReference>
<keyword evidence="2" id="KW-1185">Reference proteome</keyword>
<dbReference type="Gene3D" id="3.40.190.10">
    <property type="entry name" value="Periplasmic binding protein-like II"/>
    <property type="match status" value="1"/>
</dbReference>
<gene>
    <name evidence="1" type="ORF">GC722_03200</name>
</gene>
<comment type="caution">
    <text evidence="1">The sequence shown here is derived from an EMBL/GenBank/DDBJ whole genome shotgun (WGS) entry which is preliminary data.</text>
</comment>